<evidence type="ECO:0000313" key="2">
    <source>
        <dbReference type="EMBL" id="SDE85883.1"/>
    </source>
</evidence>
<dbReference type="EMBL" id="FNBC01000013">
    <property type="protein sequence ID" value="SDE85883.1"/>
    <property type="molecule type" value="Genomic_DNA"/>
</dbReference>
<sequence>MEALWQRTGDPLGDFIRLVLLLEELLERLGAPKEDTLGAKLRSGAAEAFFQSHSDGPALRERLWRLVELRNAVLHDRAEVPSWAFAEGRALVARLLAAVERQGFYSREEWKARMTFLEAPPPPTPLAFPEVIPPEKAKAPEAEERPPGAWKTLPFPRRPLAKRTLAPPRRRIP</sequence>
<proteinExistence type="predicted"/>
<gene>
    <name evidence="2" type="ORF">SAMN04488243_11350</name>
</gene>
<dbReference type="RefSeq" id="WP_093006941.1">
    <property type="nucleotide sequence ID" value="NZ_FNBC01000013.1"/>
</dbReference>
<evidence type="ECO:0000256" key="1">
    <source>
        <dbReference type="SAM" id="MobiDB-lite"/>
    </source>
</evidence>
<evidence type="ECO:0000313" key="3">
    <source>
        <dbReference type="Proteomes" id="UP000199446"/>
    </source>
</evidence>
<accession>A0A1G7GCR9</accession>
<protein>
    <submittedName>
        <fullName evidence="2">Uncharacterized protein</fullName>
    </submittedName>
</protein>
<dbReference type="AlphaFoldDB" id="A0A1G7GCR9"/>
<reference evidence="3" key="1">
    <citation type="submission" date="2016-10" db="EMBL/GenBank/DDBJ databases">
        <authorList>
            <person name="Varghese N."/>
            <person name="Submissions S."/>
        </authorList>
    </citation>
    <scope>NUCLEOTIDE SEQUENCE [LARGE SCALE GENOMIC DNA]</scope>
    <source>
        <strain evidence="3">CGMCC 1.6992</strain>
    </source>
</reference>
<dbReference type="STRING" id="482827.SAMN04488243_11350"/>
<name>A0A1G7GCR9_9DEIN</name>
<feature type="region of interest" description="Disordered" evidence="1">
    <location>
        <begin position="129"/>
        <end position="173"/>
    </location>
</feature>
<dbReference type="Proteomes" id="UP000199446">
    <property type="component" value="Unassembled WGS sequence"/>
</dbReference>
<organism evidence="2 3">
    <name type="scientific">Thermus arciformis</name>
    <dbReference type="NCBI Taxonomy" id="482827"/>
    <lineage>
        <taxon>Bacteria</taxon>
        <taxon>Thermotogati</taxon>
        <taxon>Deinococcota</taxon>
        <taxon>Deinococci</taxon>
        <taxon>Thermales</taxon>
        <taxon>Thermaceae</taxon>
        <taxon>Thermus</taxon>
    </lineage>
</organism>
<feature type="compositionally biased region" description="Basic and acidic residues" evidence="1">
    <location>
        <begin position="133"/>
        <end position="146"/>
    </location>
</feature>
<keyword evidence="3" id="KW-1185">Reference proteome</keyword>